<protein>
    <recommendedName>
        <fullName evidence="4">Secreted protein</fullName>
    </recommendedName>
</protein>
<dbReference type="Proteomes" id="UP000887013">
    <property type="component" value="Unassembled WGS sequence"/>
</dbReference>
<proteinExistence type="predicted"/>
<reference evidence="2" key="1">
    <citation type="submission" date="2020-08" db="EMBL/GenBank/DDBJ databases">
        <title>Multicomponent nature underlies the extraordinary mechanical properties of spider dragline silk.</title>
        <authorList>
            <person name="Kono N."/>
            <person name="Nakamura H."/>
            <person name="Mori M."/>
            <person name="Yoshida Y."/>
            <person name="Ohtoshi R."/>
            <person name="Malay A.D."/>
            <person name="Moran D.A.P."/>
            <person name="Tomita M."/>
            <person name="Numata K."/>
            <person name="Arakawa K."/>
        </authorList>
    </citation>
    <scope>NUCLEOTIDE SEQUENCE</scope>
</reference>
<name>A0A8X6PSQ3_NEPPI</name>
<dbReference type="EMBL" id="BMAW01022663">
    <property type="protein sequence ID" value="GFT78879.1"/>
    <property type="molecule type" value="Genomic_DNA"/>
</dbReference>
<evidence type="ECO:0000256" key="1">
    <source>
        <dbReference type="SAM" id="SignalP"/>
    </source>
</evidence>
<evidence type="ECO:0008006" key="4">
    <source>
        <dbReference type="Google" id="ProtNLM"/>
    </source>
</evidence>
<organism evidence="2 3">
    <name type="scientific">Nephila pilipes</name>
    <name type="common">Giant wood spider</name>
    <name type="synonym">Nephila maculata</name>
    <dbReference type="NCBI Taxonomy" id="299642"/>
    <lineage>
        <taxon>Eukaryota</taxon>
        <taxon>Metazoa</taxon>
        <taxon>Ecdysozoa</taxon>
        <taxon>Arthropoda</taxon>
        <taxon>Chelicerata</taxon>
        <taxon>Arachnida</taxon>
        <taxon>Araneae</taxon>
        <taxon>Araneomorphae</taxon>
        <taxon>Entelegynae</taxon>
        <taxon>Araneoidea</taxon>
        <taxon>Nephilidae</taxon>
        <taxon>Nephila</taxon>
    </lineage>
</organism>
<keyword evidence="1" id="KW-0732">Signal</keyword>
<accession>A0A8X6PSQ3</accession>
<feature type="chain" id="PRO_5036459276" description="Secreted protein" evidence="1">
    <location>
        <begin position="26"/>
        <end position="100"/>
    </location>
</feature>
<sequence>MRKGGCILQSHVIIVLLKLPNEILASMLYFGPWSCDKNDTNINHLTLQDRSRQDVWSQHHDRQCSNRVSCSCPDFTKDSLGRITGKILPWCKKTQETLAC</sequence>
<evidence type="ECO:0000313" key="2">
    <source>
        <dbReference type="EMBL" id="GFT78879.1"/>
    </source>
</evidence>
<evidence type="ECO:0000313" key="3">
    <source>
        <dbReference type="Proteomes" id="UP000887013"/>
    </source>
</evidence>
<comment type="caution">
    <text evidence="2">The sequence shown here is derived from an EMBL/GenBank/DDBJ whole genome shotgun (WGS) entry which is preliminary data.</text>
</comment>
<gene>
    <name evidence="2" type="ORF">NPIL_564441</name>
</gene>
<keyword evidence="3" id="KW-1185">Reference proteome</keyword>
<feature type="signal peptide" evidence="1">
    <location>
        <begin position="1"/>
        <end position="25"/>
    </location>
</feature>
<dbReference type="AlphaFoldDB" id="A0A8X6PSQ3"/>